<protein>
    <submittedName>
        <fullName evidence="1">Uncharacterized protein</fullName>
    </submittedName>
</protein>
<accession>A0A1R4IW58</accession>
<reference evidence="2" key="1">
    <citation type="submission" date="2017-02" db="EMBL/GenBank/DDBJ databases">
        <authorList>
            <person name="Dridi B."/>
        </authorList>
    </citation>
    <scope>NUCLEOTIDE SEQUENCE [LARGE SCALE GENOMIC DNA]</scope>
    <source>
        <strain evidence="2">EB411</strain>
    </source>
</reference>
<keyword evidence="2" id="KW-1185">Reference proteome</keyword>
<proteinExistence type="predicted"/>
<evidence type="ECO:0000313" key="2">
    <source>
        <dbReference type="Proteomes" id="UP000196778"/>
    </source>
</evidence>
<organism evidence="1 2">
    <name type="scientific">Mycetocola reblochoni REB411</name>
    <dbReference type="NCBI Taxonomy" id="1255698"/>
    <lineage>
        <taxon>Bacteria</taxon>
        <taxon>Bacillati</taxon>
        <taxon>Actinomycetota</taxon>
        <taxon>Actinomycetes</taxon>
        <taxon>Micrococcales</taxon>
        <taxon>Microbacteriaceae</taxon>
        <taxon>Mycetocola</taxon>
    </lineage>
</organism>
<dbReference type="AlphaFoldDB" id="A0A1R4IW58"/>
<gene>
    <name evidence="1" type="ORF">FM119_04005</name>
</gene>
<evidence type="ECO:0000313" key="1">
    <source>
        <dbReference type="EMBL" id="SJN24096.1"/>
    </source>
</evidence>
<dbReference type="RefSeq" id="WP_087136383.1">
    <property type="nucleotide sequence ID" value="NZ_FUKR01000022.1"/>
</dbReference>
<sequence>MSLINVKPRVFKNYLLRLGLDAQYQKAVSSVTLTPSASTVTFKGAHPEAMFSDVTAATWTCELAFAQDWETEDSLSLFLLNHEGEHIPAEFQPEAGGPAFDAVLIVTPGAIGGAIDAYGTATVTLGVVGRPIYKATGGTVPATTPPAGE</sequence>
<dbReference type="OrthoDB" id="5069167at2"/>
<name>A0A1R4IW58_9MICO</name>
<dbReference type="EMBL" id="FUKR01000022">
    <property type="protein sequence ID" value="SJN24096.1"/>
    <property type="molecule type" value="Genomic_DNA"/>
</dbReference>
<dbReference type="Proteomes" id="UP000196778">
    <property type="component" value="Unassembled WGS sequence"/>
</dbReference>